<feature type="compositionally biased region" description="Basic and acidic residues" evidence="9">
    <location>
        <begin position="842"/>
        <end position="851"/>
    </location>
</feature>
<evidence type="ECO:0000256" key="4">
    <source>
        <dbReference type="ARBA" id="ARBA00022692"/>
    </source>
</evidence>
<protein>
    <recommendedName>
        <fullName evidence="15">TonB-dependent receptor</fullName>
    </recommendedName>
</protein>
<keyword evidence="7 8" id="KW-0998">Cell outer membrane</keyword>
<keyword evidence="4 8" id="KW-0812">Transmembrane</keyword>
<evidence type="ECO:0008006" key="15">
    <source>
        <dbReference type="Google" id="ProtNLM"/>
    </source>
</evidence>
<dbReference type="Gene3D" id="2.170.130.10">
    <property type="entry name" value="TonB-dependent receptor, plug domain"/>
    <property type="match status" value="1"/>
</dbReference>
<dbReference type="Pfam" id="PF14905">
    <property type="entry name" value="OMP_b-brl_3"/>
    <property type="match status" value="1"/>
</dbReference>
<evidence type="ECO:0000256" key="1">
    <source>
        <dbReference type="ARBA" id="ARBA00004571"/>
    </source>
</evidence>
<proteinExistence type="inferred from homology"/>
<dbReference type="InterPro" id="IPR037066">
    <property type="entry name" value="Plug_dom_sf"/>
</dbReference>
<evidence type="ECO:0000256" key="10">
    <source>
        <dbReference type="SAM" id="SignalP"/>
    </source>
</evidence>
<comment type="subcellular location">
    <subcellularLocation>
        <location evidence="1 8">Cell outer membrane</location>
        <topology evidence="1 8">Multi-pass membrane protein</topology>
    </subcellularLocation>
</comment>
<evidence type="ECO:0000256" key="5">
    <source>
        <dbReference type="ARBA" id="ARBA00022729"/>
    </source>
</evidence>
<dbReference type="InterPro" id="IPR039426">
    <property type="entry name" value="TonB-dep_rcpt-like"/>
</dbReference>
<dbReference type="Gene3D" id="2.40.170.20">
    <property type="entry name" value="TonB-dependent receptor, beta-barrel domain"/>
    <property type="match status" value="1"/>
</dbReference>
<dbReference type="InterPro" id="IPR008969">
    <property type="entry name" value="CarboxyPept-like_regulatory"/>
</dbReference>
<dbReference type="SUPFAM" id="SSF56935">
    <property type="entry name" value="Porins"/>
    <property type="match status" value="1"/>
</dbReference>
<dbReference type="PANTHER" id="PTHR30069:SF29">
    <property type="entry name" value="HEMOGLOBIN AND HEMOGLOBIN-HAPTOGLOBIN-BINDING PROTEIN 1-RELATED"/>
    <property type="match status" value="1"/>
</dbReference>
<feature type="region of interest" description="Disordered" evidence="9">
    <location>
        <begin position="841"/>
        <end position="868"/>
    </location>
</feature>
<dbReference type="SUPFAM" id="SSF49464">
    <property type="entry name" value="Carboxypeptidase regulatory domain-like"/>
    <property type="match status" value="1"/>
</dbReference>
<dbReference type="InterPro" id="IPR012910">
    <property type="entry name" value="Plug_dom"/>
</dbReference>
<keyword evidence="6 8" id="KW-0472">Membrane</keyword>
<evidence type="ECO:0000313" key="14">
    <source>
        <dbReference type="Proteomes" id="UP000837932"/>
    </source>
</evidence>
<dbReference type="Proteomes" id="UP000837932">
    <property type="component" value="Unassembled WGS sequence"/>
</dbReference>
<evidence type="ECO:0000256" key="9">
    <source>
        <dbReference type="SAM" id="MobiDB-lite"/>
    </source>
</evidence>
<keyword evidence="14" id="KW-1185">Reference proteome</keyword>
<comment type="similarity">
    <text evidence="8">Belongs to the TonB-dependent receptor family.</text>
</comment>
<reference evidence="13" key="1">
    <citation type="submission" date="2021-12" db="EMBL/GenBank/DDBJ databases">
        <authorList>
            <person name="Rodrigo-Torres L."/>
            <person name="Arahal R. D."/>
            <person name="Lucena T."/>
        </authorList>
    </citation>
    <scope>NUCLEOTIDE SEQUENCE</scope>
    <source>
        <strain evidence="13">CECT 8858</strain>
    </source>
</reference>
<dbReference type="EMBL" id="CAKLPY010000001">
    <property type="protein sequence ID" value="CAH0995353.1"/>
    <property type="molecule type" value="Genomic_DNA"/>
</dbReference>
<accession>A0ABM9ANZ8</accession>
<feature type="domain" description="TonB-dependent receptor plug" evidence="11">
    <location>
        <begin position="176"/>
        <end position="257"/>
    </location>
</feature>
<sequence length="868" mass="95428">MKKLNLLLLFILGTFAASFGQMPGMGGGGGMRMGGGNFPGMNQQPQVPQDEIPRGSAKISGKLIDSTTNKPVEFASVAVYDKNNKVVDGAMTDLNGAFTVKNLAKGTYKVVGTFIGYKNAVKVNVEVATNKVEVNVGNMLMVTDTKILSEVTVTGQASLIEDKVDRLVYNADKDITSKGGTAEDVLRKVPMLTVDMDGNVQMRGSGNIKVLINNKPSSILASNVADAIKQIPADMIKQVEVITSPSAKYDAEGTAGIINIITKKNNLQGLTGFLNAGAGVRGANAFGNVNFKKKKLGIALNFGSNTSYNTPSSGITTRKNSVRGIETYLTQKDSSNVKRLFGNTQLTIDYDFNPKNSITLSARYGVGNFNTTGPQTTTLKSATDAIIMQYAQNVANIRNNNSIDADFNYTKTFKEQGHEFTFLAQHGRNVRTTDFTTKRNNSPFNKSNNDGINAETTLQTDYTYPFKKNIFEVGAKYIIRNVTSEFDFFNYDTQSGTYVIQPSRTNNFNYDQNVAAVYSTLTISLPKKWGLKMGVRYENTKINAKFQTSDKPTTIAPYDNIVPTFTVSKDFPKNHKVRFSYGQRIQRPSLEFLNPFVNYSDPLNISYGNPLLKPELSHNFEVNYSTFFKANSINFSVFRRFTDNNITTVKTVSEQGVVTSTFDNIGKTNFYGSSIFLNLQPTKKFRIGAGTNITNNLLNGSIVVPVLQTDNTYKNSVVAISNKGWNANYNFNASYSFNKGWGAQAFGFIGSRQIQLQGYQGSFRFYNLGVKKDFTNKKGSFNIGLDNPFTKTLSIKSSSGDPTFSSLTTRNIYNRGIRFTLSYMFGKMDFNGGNMFRSKKKVSNDDAKAGEGDGGTTTQQPATGGRPR</sequence>
<evidence type="ECO:0000256" key="7">
    <source>
        <dbReference type="ARBA" id="ARBA00023237"/>
    </source>
</evidence>
<evidence type="ECO:0000256" key="8">
    <source>
        <dbReference type="PROSITE-ProRule" id="PRU01360"/>
    </source>
</evidence>
<name>A0ABM9ANZ8_9BACT</name>
<evidence type="ECO:0000256" key="3">
    <source>
        <dbReference type="ARBA" id="ARBA00022452"/>
    </source>
</evidence>
<dbReference type="PANTHER" id="PTHR30069">
    <property type="entry name" value="TONB-DEPENDENT OUTER MEMBRANE RECEPTOR"/>
    <property type="match status" value="1"/>
</dbReference>
<organism evidence="13 14">
    <name type="scientific">Emticicia aquatica</name>
    <dbReference type="NCBI Taxonomy" id="1681835"/>
    <lineage>
        <taxon>Bacteria</taxon>
        <taxon>Pseudomonadati</taxon>
        <taxon>Bacteroidota</taxon>
        <taxon>Cytophagia</taxon>
        <taxon>Cytophagales</taxon>
        <taxon>Leadbetterellaceae</taxon>
        <taxon>Emticicia</taxon>
    </lineage>
</organism>
<evidence type="ECO:0000313" key="13">
    <source>
        <dbReference type="EMBL" id="CAH0995353.1"/>
    </source>
</evidence>
<evidence type="ECO:0000259" key="12">
    <source>
        <dbReference type="Pfam" id="PF14905"/>
    </source>
</evidence>
<keyword evidence="3 8" id="KW-1134">Transmembrane beta strand</keyword>
<feature type="domain" description="Outer membrane protein beta-barrel" evidence="12">
    <location>
        <begin position="411"/>
        <end position="823"/>
    </location>
</feature>
<evidence type="ECO:0000256" key="6">
    <source>
        <dbReference type="ARBA" id="ARBA00023136"/>
    </source>
</evidence>
<dbReference type="RefSeq" id="WP_238805903.1">
    <property type="nucleotide sequence ID" value="NZ_CAKLPY010000001.1"/>
</dbReference>
<dbReference type="Pfam" id="PF13620">
    <property type="entry name" value="CarboxypepD_reg"/>
    <property type="match status" value="1"/>
</dbReference>
<keyword evidence="2 8" id="KW-0813">Transport</keyword>
<gene>
    <name evidence="13" type="ORF">EMA8858_01474</name>
</gene>
<evidence type="ECO:0000256" key="2">
    <source>
        <dbReference type="ARBA" id="ARBA00022448"/>
    </source>
</evidence>
<keyword evidence="5 10" id="KW-0732">Signal</keyword>
<feature type="signal peptide" evidence="10">
    <location>
        <begin position="1"/>
        <end position="19"/>
    </location>
</feature>
<dbReference type="InterPro" id="IPR036942">
    <property type="entry name" value="Beta-barrel_TonB_sf"/>
</dbReference>
<feature type="chain" id="PRO_5045908731" description="TonB-dependent receptor" evidence="10">
    <location>
        <begin position="20"/>
        <end position="868"/>
    </location>
</feature>
<feature type="region of interest" description="Disordered" evidence="9">
    <location>
        <begin position="30"/>
        <end position="53"/>
    </location>
</feature>
<dbReference type="PROSITE" id="PS52016">
    <property type="entry name" value="TONB_DEPENDENT_REC_3"/>
    <property type="match status" value="1"/>
</dbReference>
<evidence type="ECO:0000259" key="11">
    <source>
        <dbReference type="Pfam" id="PF07715"/>
    </source>
</evidence>
<dbReference type="Gene3D" id="2.60.40.1120">
    <property type="entry name" value="Carboxypeptidase-like, regulatory domain"/>
    <property type="match status" value="1"/>
</dbReference>
<comment type="caution">
    <text evidence="13">The sequence shown here is derived from an EMBL/GenBank/DDBJ whole genome shotgun (WGS) entry which is preliminary data.</text>
</comment>
<dbReference type="Pfam" id="PF07715">
    <property type="entry name" value="Plug"/>
    <property type="match status" value="1"/>
</dbReference>
<feature type="compositionally biased region" description="Low complexity" evidence="9">
    <location>
        <begin position="856"/>
        <end position="868"/>
    </location>
</feature>
<dbReference type="InterPro" id="IPR041700">
    <property type="entry name" value="OMP_b-brl_3"/>
</dbReference>